<keyword evidence="2" id="KW-1133">Transmembrane helix</keyword>
<keyword evidence="5" id="KW-1185">Reference proteome</keyword>
<proteinExistence type="predicted"/>
<feature type="domain" description="Signal transduction histidine kinase internal region" evidence="3">
    <location>
        <begin position="222"/>
        <end position="300"/>
    </location>
</feature>
<dbReference type="GO" id="GO:0000155">
    <property type="term" value="F:phosphorelay sensor kinase activity"/>
    <property type="evidence" value="ECO:0007669"/>
    <property type="project" value="InterPro"/>
</dbReference>
<organism evidence="4 5">
    <name type="scientific">Longibacter salinarum</name>
    <dbReference type="NCBI Taxonomy" id="1850348"/>
    <lineage>
        <taxon>Bacteria</taxon>
        <taxon>Pseudomonadati</taxon>
        <taxon>Rhodothermota</taxon>
        <taxon>Rhodothermia</taxon>
        <taxon>Rhodothermales</taxon>
        <taxon>Salisaetaceae</taxon>
        <taxon>Longibacter</taxon>
    </lineage>
</organism>
<comment type="caution">
    <text evidence="4">The sequence shown here is derived from an EMBL/GenBank/DDBJ whole genome shotgun (WGS) entry which is preliminary data.</text>
</comment>
<dbReference type="OrthoDB" id="9809908at2"/>
<dbReference type="InterPro" id="IPR010559">
    <property type="entry name" value="Sig_transdc_His_kin_internal"/>
</dbReference>
<keyword evidence="2" id="KW-0472">Membrane</keyword>
<dbReference type="InterPro" id="IPR050640">
    <property type="entry name" value="Bact_2-comp_sensor_kinase"/>
</dbReference>
<dbReference type="EMBL" id="PDEQ01000002">
    <property type="protein sequence ID" value="PEN14275.1"/>
    <property type="molecule type" value="Genomic_DNA"/>
</dbReference>
<feature type="transmembrane region" description="Helical" evidence="2">
    <location>
        <begin position="77"/>
        <end position="96"/>
    </location>
</feature>
<dbReference type="GO" id="GO:0016020">
    <property type="term" value="C:membrane"/>
    <property type="evidence" value="ECO:0007669"/>
    <property type="project" value="InterPro"/>
</dbReference>
<feature type="region of interest" description="Disordered" evidence="1">
    <location>
        <begin position="411"/>
        <end position="445"/>
    </location>
</feature>
<evidence type="ECO:0000313" key="4">
    <source>
        <dbReference type="EMBL" id="PEN14275.1"/>
    </source>
</evidence>
<evidence type="ECO:0000259" key="3">
    <source>
        <dbReference type="Pfam" id="PF06580"/>
    </source>
</evidence>
<protein>
    <recommendedName>
        <fullName evidence="3">Signal transduction histidine kinase internal region domain-containing protein</fullName>
    </recommendedName>
</protein>
<dbReference type="Pfam" id="PF06580">
    <property type="entry name" value="His_kinase"/>
    <property type="match status" value="1"/>
</dbReference>
<feature type="transmembrane region" description="Helical" evidence="2">
    <location>
        <begin position="141"/>
        <end position="167"/>
    </location>
</feature>
<gene>
    <name evidence="4" type="ORF">CRI94_04350</name>
</gene>
<dbReference type="SUPFAM" id="SSF55874">
    <property type="entry name" value="ATPase domain of HSP90 chaperone/DNA topoisomerase II/histidine kinase"/>
    <property type="match status" value="1"/>
</dbReference>
<dbReference type="PANTHER" id="PTHR34220">
    <property type="entry name" value="SENSOR HISTIDINE KINASE YPDA"/>
    <property type="match status" value="1"/>
</dbReference>
<name>A0A2A8D013_9BACT</name>
<evidence type="ECO:0000313" key="5">
    <source>
        <dbReference type="Proteomes" id="UP000220102"/>
    </source>
</evidence>
<feature type="transmembrane region" description="Helical" evidence="2">
    <location>
        <begin position="182"/>
        <end position="203"/>
    </location>
</feature>
<accession>A0A2A8D013</accession>
<feature type="transmembrane region" description="Helical" evidence="2">
    <location>
        <begin position="108"/>
        <end position="129"/>
    </location>
</feature>
<keyword evidence="2" id="KW-0812">Transmembrane</keyword>
<sequence length="445" mass="50521">MPTHRRIGASRRRDDVTQRIRVPRHALPAIPATAFLFAPGTSPPCAVPAFSTAIIMSRRFLDRRPNAASSREKNRTLIAVHAGFWVAVFGFFVFYFGRGDGSFRQSLIFVTLLLPVTMATTYTVTYVLIPRFLLQRRFGKFAIYGLYTLVGSVYLELLVVLAAYIFLAQYEIEAMNPATLDIVGLIVGTYVVVFLAVSANLGLRWHRLRERNLQAELTLRQAELDRLKTQIRPHVLFNTLNNLYGLVLEQSEKAPDVVLQLADLLEYMLYRADDTFVPLNAEIEHIRTYLDIERLRVEERVSITFDVDPVPTGARIAPLLLIPLVENAFKHGVRRRSGASWVRLNLRVREEQMFFSVENSRLPDDDDEQDPSISGIGLPNLRKRLQLLYPSAHDLDLTRDETTFTARLALPLHPPAPQASHDSNPDRRRRTHRHLGPAEPSGAPE</sequence>
<dbReference type="Proteomes" id="UP000220102">
    <property type="component" value="Unassembled WGS sequence"/>
</dbReference>
<evidence type="ECO:0000256" key="2">
    <source>
        <dbReference type="SAM" id="Phobius"/>
    </source>
</evidence>
<dbReference type="Gene3D" id="3.30.565.10">
    <property type="entry name" value="Histidine kinase-like ATPase, C-terminal domain"/>
    <property type="match status" value="1"/>
</dbReference>
<evidence type="ECO:0000256" key="1">
    <source>
        <dbReference type="SAM" id="MobiDB-lite"/>
    </source>
</evidence>
<reference evidence="4 5" key="1">
    <citation type="submission" date="2017-10" db="EMBL/GenBank/DDBJ databases">
        <title>Draft genome of Longibacter Salinarum.</title>
        <authorList>
            <person name="Goh K.M."/>
            <person name="Shamsir M.S."/>
            <person name="Lim S.W."/>
        </authorList>
    </citation>
    <scope>NUCLEOTIDE SEQUENCE [LARGE SCALE GENOMIC DNA]</scope>
    <source>
        <strain evidence="4 5">KCTC 52045</strain>
    </source>
</reference>
<dbReference type="InterPro" id="IPR036890">
    <property type="entry name" value="HATPase_C_sf"/>
</dbReference>
<dbReference type="PANTHER" id="PTHR34220:SF7">
    <property type="entry name" value="SENSOR HISTIDINE KINASE YPDA"/>
    <property type="match status" value="1"/>
</dbReference>
<feature type="transmembrane region" description="Helical" evidence="2">
    <location>
        <begin position="34"/>
        <end position="56"/>
    </location>
</feature>
<dbReference type="AlphaFoldDB" id="A0A2A8D013"/>